<evidence type="ECO:0000256" key="1">
    <source>
        <dbReference type="SAM" id="MobiDB-lite"/>
    </source>
</evidence>
<keyword evidence="2" id="KW-0812">Transmembrane</keyword>
<feature type="transmembrane region" description="Helical" evidence="2">
    <location>
        <begin position="12"/>
        <end position="29"/>
    </location>
</feature>
<proteinExistence type="predicted"/>
<accession>A0A1I7U6V4</accession>
<dbReference type="WBParaSite" id="Csp11.Scaffold629.g15456.t1">
    <property type="protein sequence ID" value="Csp11.Scaffold629.g15456.t1"/>
    <property type="gene ID" value="Csp11.Scaffold629.g15456"/>
</dbReference>
<dbReference type="Proteomes" id="UP000095282">
    <property type="component" value="Unplaced"/>
</dbReference>
<dbReference type="Pfam" id="PF07406">
    <property type="entry name" value="NICE-3"/>
    <property type="match status" value="1"/>
</dbReference>
<dbReference type="eggNOG" id="ENOG502SGP4">
    <property type="taxonomic scope" value="Eukaryota"/>
</dbReference>
<feature type="region of interest" description="Disordered" evidence="1">
    <location>
        <begin position="246"/>
        <end position="274"/>
    </location>
</feature>
<protein>
    <submittedName>
        <fullName evidence="4">DUF4200 domain-containing protein</fullName>
    </submittedName>
</protein>
<dbReference type="InterPro" id="IPR010876">
    <property type="entry name" value="C1orf43"/>
</dbReference>
<dbReference type="AlphaFoldDB" id="A0A1I7U6V4"/>
<reference evidence="4" key="1">
    <citation type="submission" date="2016-11" db="UniProtKB">
        <authorList>
            <consortium name="WormBaseParasite"/>
        </authorList>
    </citation>
    <scope>IDENTIFICATION</scope>
</reference>
<organism evidence="3 4">
    <name type="scientific">Caenorhabditis tropicalis</name>
    <dbReference type="NCBI Taxonomy" id="1561998"/>
    <lineage>
        <taxon>Eukaryota</taxon>
        <taxon>Metazoa</taxon>
        <taxon>Ecdysozoa</taxon>
        <taxon>Nematoda</taxon>
        <taxon>Chromadorea</taxon>
        <taxon>Rhabditida</taxon>
        <taxon>Rhabditina</taxon>
        <taxon>Rhabditomorpha</taxon>
        <taxon>Rhabditoidea</taxon>
        <taxon>Rhabditidae</taxon>
        <taxon>Peloderinae</taxon>
        <taxon>Caenorhabditis</taxon>
    </lineage>
</organism>
<dbReference type="STRING" id="1561998.A0A1I7U6V4"/>
<evidence type="ECO:0000313" key="3">
    <source>
        <dbReference type="Proteomes" id="UP000095282"/>
    </source>
</evidence>
<sequence>MAIFIFDGTSVIYVSTVVALILIWAAIIGQRQIWRHRHNVARVRPQVDLKSRISSRKAVTLRETQLDAVQRLRSENQARLTDCISLQFHGEKAYVHRMIAVDEVTLEIDGQLNRIEGAVQRHAGESTYSYLKRIREKVPSIPMNVIHRIAFLQEAARFRPEKFDVEQVMELRSLLNQFLRILSAEYDSLADEPDITAPRGVIASFYQFGQKIMPNNSGSKRRRNKFGGSDGVRLLMKEREEQLSLLSPLARQSADSPAPNLRRQSDSHSALLPQ</sequence>
<name>A0A1I7U6V4_9PELO</name>
<evidence type="ECO:0000256" key="2">
    <source>
        <dbReference type="SAM" id="Phobius"/>
    </source>
</evidence>
<evidence type="ECO:0000313" key="4">
    <source>
        <dbReference type="WBParaSite" id="Csp11.Scaffold629.g15456.t1"/>
    </source>
</evidence>
<keyword evidence="3" id="KW-1185">Reference proteome</keyword>
<keyword evidence="2" id="KW-1133">Transmembrane helix</keyword>
<keyword evidence="2" id="KW-0472">Membrane</keyword>